<evidence type="ECO:0008006" key="3">
    <source>
        <dbReference type="Google" id="ProtNLM"/>
    </source>
</evidence>
<proteinExistence type="predicted"/>
<protein>
    <recommendedName>
        <fullName evidence="3">Aminoglycoside phosphotransferase domain-containing protein</fullName>
    </recommendedName>
</protein>
<dbReference type="Proteomes" id="UP001197974">
    <property type="component" value="Chromosome"/>
</dbReference>
<accession>A0ABY9JS29</accession>
<evidence type="ECO:0000313" key="1">
    <source>
        <dbReference type="EMBL" id="WLR42216.1"/>
    </source>
</evidence>
<evidence type="ECO:0000313" key="2">
    <source>
        <dbReference type="Proteomes" id="UP001197974"/>
    </source>
</evidence>
<organism evidence="1 2">
    <name type="scientific">Bacillus carboniphilus</name>
    <dbReference type="NCBI Taxonomy" id="86663"/>
    <lineage>
        <taxon>Bacteria</taxon>
        <taxon>Bacillati</taxon>
        <taxon>Bacillota</taxon>
        <taxon>Bacilli</taxon>
        <taxon>Bacillales</taxon>
        <taxon>Bacillaceae</taxon>
        <taxon>Bacillus</taxon>
    </lineage>
</organism>
<dbReference type="RefSeq" id="WP_226542725.1">
    <property type="nucleotide sequence ID" value="NZ_CP129013.1"/>
</dbReference>
<sequence>MKFLTTEKISELELINYALKKEGVRELSHKTEINKLGEGAWHYAYLIEKEQLVLRIPKRTAYDQAVVFNREELMVEYASTKAFYQHANKAKEGVCPTYFNYFVQAELTYTMESFLGESIAIGNQTIEQSKYYGRELGEVFLALESLDPPFEGIGYLQMGGNGELKGQIDMDLKEFILQETKDYVNELNSLISSDFEFDKEKVLETARKIFLSRSIESEKRVLTNQDTSPENIIFAKTGVKIIDPYPLIYSGSSLAANHVFNYSTFFPTANDTIRYGRGNYHLYKHHLQANAEGFIEGYTDGSLQKRRNINAECFFKLVSMADIHYQLLNEKSLNREQTIRFGTKEQIEKRLKLYLYELECFSLSMI</sequence>
<dbReference type="EMBL" id="CP129013">
    <property type="protein sequence ID" value="WLR42216.1"/>
    <property type="molecule type" value="Genomic_DNA"/>
</dbReference>
<keyword evidence="2" id="KW-1185">Reference proteome</keyword>
<reference evidence="1 2" key="1">
    <citation type="submission" date="2023-06" db="EMBL/GenBank/DDBJ databases">
        <title>Five Gram-positive bacteria isolated from mangrove sediments in Shenzhen, Guangdong, China.</title>
        <authorList>
            <person name="Yu S."/>
            <person name="Zheng W."/>
            <person name="Huang Y."/>
        </authorList>
    </citation>
    <scope>NUCLEOTIDE SEQUENCE [LARGE SCALE GENOMIC DNA]</scope>
    <source>
        <strain evidence="1 2">SaN35-3</strain>
    </source>
</reference>
<name>A0ABY9JS29_9BACI</name>
<gene>
    <name evidence="1" type="ORF">LC087_15960</name>
</gene>
<dbReference type="InterPro" id="IPR011009">
    <property type="entry name" value="Kinase-like_dom_sf"/>
</dbReference>
<dbReference type="SUPFAM" id="SSF56112">
    <property type="entry name" value="Protein kinase-like (PK-like)"/>
    <property type="match status" value="1"/>
</dbReference>